<dbReference type="InterPro" id="IPR012046">
    <property type="entry name" value="LytTR_ABC"/>
</dbReference>
<dbReference type="PANTHER" id="PTHR37299:SF1">
    <property type="entry name" value="STAGE 0 SPORULATION PROTEIN A HOMOLOG"/>
    <property type="match status" value="1"/>
</dbReference>
<dbReference type="InterPro" id="IPR007492">
    <property type="entry name" value="LytTR_DNA-bd_dom"/>
</dbReference>
<proteinExistence type="predicted"/>
<organism evidence="2 3">
    <name type="scientific">Salinicoccus kekensis</name>
    <dbReference type="NCBI Taxonomy" id="714307"/>
    <lineage>
        <taxon>Bacteria</taxon>
        <taxon>Bacillati</taxon>
        <taxon>Bacillota</taxon>
        <taxon>Bacilli</taxon>
        <taxon>Bacillales</taxon>
        <taxon>Staphylococcaceae</taxon>
        <taxon>Salinicoccus</taxon>
    </lineage>
</organism>
<accession>A0A285UN32</accession>
<keyword evidence="3" id="KW-1185">Reference proteome</keyword>
<gene>
    <name evidence="2" type="ORF">SAMN05878391_1937</name>
</gene>
<dbReference type="PIRSF" id="PIRSF036612">
    <property type="entry name" value="ABC_ATP_LytTR"/>
    <property type="match status" value="1"/>
</dbReference>
<dbReference type="PANTHER" id="PTHR37299">
    <property type="entry name" value="TRANSCRIPTIONAL REGULATOR-RELATED"/>
    <property type="match status" value="1"/>
</dbReference>
<dbReference type="GO" id="GO:0003677">
    <property type="term" value="F:DNA binding"/>
    <property type="evidence" value="ECO:0007669"/>
    <property type="project" value="InterPro"/>
</dbReference>
<dbReference type="Gene3D" id="2.40.50.1020">
    <property type="entry name" value="LytTr DNA-binding domain"/>
    <property type="match status" value="1"/>
</dbReference>
<evidence type="ECO:0000313" key="2">
    <source>
        <dbReference type="EMBL" id="SOC43183.1"/>
    </source>
</evidence>
<feature type="domain" description="HTH LytTR-type" evidence="1">
    <location>
        <begin position="198"/>
        <end position="304"/>
    </location>
</feature>
<dbReference type="PROSITE" id="PS50930">
    <property type="entry name" value="HTH_LYTTR"/>
    <property type="match status" value="1"/>
</dbReference>
<dbReference type="GO" id="GO:0000156">
    <property type="term" value="F:phosphorelay response regulator activity"/>
    <property type="evidence" value="ECO:0007669"/>
    <property type="project" value="InterPro"/>
</dbReference>
<dbReference type="Pfam" id="PF04397">
    <property type="entry name" value="LytTR"/>
    <property type="match status" value="1"/>
</dbReference>
<dbReference type="EMBL" id="OBQF01000004">
    <property type="protein sequence ID" value="SOC43183.1"/>
    <property type="molecule type" value="Genomic_DNA"/>
</dbReference>
<dbReference type="SMART" id="SM00850">
    <property type="entry name" value="LytTR"/>
    <property type="match status" value="1"/>
</dbReference>
<reference evidence="3" key="1">
    <citation type="submission" date="2017-08" db="EMBL/GenBank/DDBJ databases">
        <authorList>
            <person name="Varghese N."/>
            <person name="Submissions S."/>
        </authorList>
    </citation>
    <scope>NUCLEOTIDE SEQUENCE [LARGE SCALE GENOMIC DNA]</scope>
    <source>
        <strain evidence="3">DSM 23173</strain>
    </source>
</reference>
<protein>
    <submittedName>
        <fullName evidence="2">LytTR family transcriptional regulator</fullName>
    </submittedName>
</protein>
<dbReference type="AlphaFoldDB" id="A0A285UN32"/>
<evidence type="ECO:0000259" key="1">
    <source>
        <dbReference type="PROSITE" id="PS50930"/>
    </source>
</evidence>
<dbReference type="InterPro" id="IPR046947">
    <property type="entry name" value="LytR-like"/>
</dbReference>
<dbReference type="Proteomes" id="UP000219412">
    <property type="component" value="Unassembled WGS sequence"/>
</dbReference>
<name>A0A285UN32_9STAP</name>
<evidence type="ECO:0000313" key="3">
    <source>
        <dbReference type="Proteomes" id="UP000219412"/>
    </source>
</evidence>
<sequence>MKYMKINVSELTGEAAGGQISFEPGTVKAIQMPFEYLSRLEESVDLKHINVVKAGIPVYKRLSIKDHISFYNKWYNRGFDVADLMKQFELEGSGKIKLGRASAELNQRLSFILGLMCRQEHILFIEPFFQATRENIHLFHKLKAQLGDQGKSIVVAVTKTEDAFLVQPEIMRLTREGLQSVETEENEKTSGMDHISRIKVKAEDKTLFVNIRDIEYIESNEGKVFINISREKFAMESTLQDAEKSLGDHGFYRCHRSYIVNLHKVKEIITWSKNTYSVVISNPEESKIPLSRTKYNEIQERLIKL</sequence>